<evidence type="ECO:0000259" key="8">
    <source>
        <dbReference type="Pfam" id="PF04545"/>
    </source>
</evidence>
<dbReference type="PROSITE" id="PS01063">
    <property type="entry name" value="SIGMA70_ECF"/>
    <property type="match status" value="1"/>
</dbReference>
<dbReference type="InterPro" id="IPR007630">
    <property type="entry name" value="RNA_pol_sigma70_r4"/>
</dbReference>
<dbReference type="InterPro" id="IPR036388">
    <property type="entry name" value="WH-like_DNA-bd_sf"/>
</dbReference>
<keyword evidence="4 6" id="KW-0238">DNA-binding</keyword>
<evidence type="ECO:0000256" key="6">
    <source>
        <dbReference type="RuleBase" id="RU000716"/>
    </source>
</evidence>
<keyword evidence="10" id="KW-1185">Reference proteome</keyword>
<dbReference type="EMBL" id="CP064760">
    <property type="protein sequence ID" value="QPE03629.1"/>
    <property type="molecule type" value="Genomic_DNA"/>
</dbReference>
<name>A0A7S8MUW3_9MICO</name>
<evidence type="ECO:0000259" key="7">
    <source>
        <dbReference type="Pfam" id="PF04542"/>
    </source>
</evidence>
<dbReference type="GO" id="GO:0003677">
    <property type="term" value="F:DNA binding"/>
    <property type="evidence" value="ECO:0007669"/>
    <property type="project" value="UniProtKB-KW"/>
</dbReference>
<proteinExistence type="inferred from homology"/>
<dbReference type="InterPro" id="IPR007627">
    <property type="entry name" value="RNA_pol_sigma70_r2"/>
</dbReference>
<gene>
    <name evidence="9" type="ORF">IT882_09875</name>
</gene>
<evidence type="ECO:0000256" key="1">
    <source>
        <dbReference type="ARBA" id="ARBA00010641"/>
    </source>
</evidence>
<comment type="similarity">
    <text evidence="1 6">Belongs to the sigma-70 factor family. ECF subfamily.</text>
</comment>
<dbReference type="PANTHER" id="PTHR43133">
    <property type="entry name" value="RNA POLYMERASE ECF-TYPE SIGMA FACTO"/>
    <property type="match status" value="1"/>
</dbReference>
<dbReference type="KEGG" id="msf:IT882_09875"/>
<dbReference type="InterPro" id="IPR013325">
    <property type="entry name" value="RNA_pol_sigma_r2"/>
</dbReference>
<keyword evidence="2 6" id="KW-0805">Transcription regulation</keyword>
<sequence length="189" mass="21583">MRREVSLVQDEEHLELSDRFRAGDERALAQMYERWSAVVYTIALRSLGDRLDAEDVTQKTFVSAWRSRDSFDPSRSMLSTWLVSIARRRIADAHEARSRAARLQQELERVAGPDISGAEVDLGDSLLLAEEIDLLEPDAKAVVKLAFYDDLTHQQISERLDMPLGTVKSHIRRSLSRLRDRLEVSYVAS</sequence>
<feature type="domain" description="RNA polymerase sigma-70 region 2" evidence="7">
    <location>
        <begin position="31"/>
        <end position="99"/>
    </location>
</feature>
<dbReference type="RefSeq" id="WP_195691731.1">
    <property type="nucleotide sequence ID" value="NZ_CP064760.1"/>
</dbReference>
<evidence type="ECO:0000313" key="9">
    <source>
        <dbReference type="EMBL" id="QPE03629.1"/>
    </source>
</evidence>
<dbReference type="Gene3D" id="1.10.10.10">
    <property type="entry name" value="Winged helix-like DNA-binding domain superfamily/Winged helix DNA-binding domain"/>
    <property type="match status" value="1"/>
</dbReference>
<protein>
    <recommendedName>
        <fullName evidence="6">RNA polymerase sigma factor</fullName>
    </recommendedName>
</protein>
<evidence type="ECO:0000313" key="10">
    <source>
        <dbReference type="Proteomes" id="UP000594480"/>
    </source>
</evidence>
<dbReference type="SUPFAM" id="SSF88946">
    <property type="entry name" value="Sigma2 domain of RNA polymerase sigma factors"/>
    <property type="match status" value="1"/>
</dbReference>
<keyword evidence="3 6" id="KW-0731">Sigma factor</keyword>
<evidence type="ECO:0000256" key="2">
    <source>
        <dbReference type="ARBA" id="ARBA00023015"/>
    </source>
</evidence>
<dbReference type="SUPFAM" id="SSF88659">
    <property type="entry name" value="Sigma3 and sigma4 domains of RNA polymerase sigma factors"/>
    <property type="match status" value="1"/>
</dbReference>
<dbReference type="InterPro" id="IPR039425">
    <property type="entry name" value="RNA_pol_sigma-70-like"/>
</dbReference>
<dbReference type="Pfam" id="PF04542">
    <property type="entry name" value="Sigma70_r2"/>
    <property type="match status" value="1"/>
</dbReference>
<reference evidence="9 10" key="1">
    <citation type="submission" date="2020-11" db="EMBL/GenBank/DDBJ databases">
        <title>Amino acid is mineralized and recycled by bacteria in oceanic microbiome.</title>
        <authorList>
            <person name="Zheng L.Y."/>
        </authorList>
    </citation>
    <scope>NUCLEOTIDE SEQUENCE [LARGE SCALE GENOMIC DNA]</scope>
    <source>
        <strain evidence="9 10">A32-1</strain>
    </source>
</reference>
<dbReference type="InterPro" id="IPR014284">
    <property type="entry name" value="RNA_pol_sigma-70_dom"/>
</dbReference>
<evidence type="ECO:0000256" key="4">
    <source>
        <dbReference type="ARBA" id="ARBA00023125"/>
    </source>
</evidence>
<dbReference type="Pfam" id="PF04545">
    <property type="entry name" value="Sigma70_r4"/>
    <property type="match status" value="1"/>
</dbReference>
<keyword evidence="5 6" id="KW-0804">Transcription</keyword>
<dbReference type="GO" id="GO:0006352">
    <property type="term" value="P:DNA-templated transcription initiation"/>
    <property type="evidence" value="ECO:0007669"/>
    <property type="project" value="InterPro"/>
</dbReference>
<dbReference type="Gene3D" id="1.10.1740.10">
    <property type="match status" value="1"/>
</dbReference>
<evidence type="ECO:0000256" key="5">
    <source>
        <dbReference type="ARBA" id="ARBA00023163"/>
    </source>
</evidence>
<dbReference type="NCBIfam" id="TIGR02937">
    <property type="entry name" value="sigma70-ECF"/>
    <property type="match status" value="1"/>
</dbReference>
<accession>A0A7S8MUW3</accession>
<feature type="domain" description="RNA polymerase sigma-70 region 4" evidence="8">
    <location>
        <begin position="133"/>
        <end position="179"/>
    </location>
</feature>
<dbReference type="PANTHER" id="PTHR43133:SF62">
    <property type="entry name" value="RNA POLYMERASE SIGMA FACTOR SIGZ"/>
    <property type="match status" value="1"/>
</dbReference>
<organism evidence="9 10">
    <name type="scientific">Microbacterium schleiferi</name>
    <dbReference type="NCBI Taxonomy" id="69362"/>
    <lineage>
        <taxon>Bacteria</taxon>
        <taxon>Bacillati</taxon>
        <taxon>Actinomycetota</taxon>
        <taxon>Actinomycetes</taxon>
        <taxon>Micrococcales</taxon>
        <taxon>Microbacteriaceae</taxon>
        <taxon>Microbacterium</taxon>
    </lineage>
</organism>
<dbReference type="InterPro" id="IPR000838">
    <property type="entry name" value="RNA_pol_sigma70_ECF_CS"/>
</dbReference>
<dbReference type="InterPro" id="IPR013324">
    <property type="entry name" value="RNA_pol_sigma_r3/r4-like"/>
</dbReference>
<dbReference type="Proteomes" id="UP000594480">
    <property type="component" value="Chromosome"/>
</dbReference>
<dbReference type="AlphaFoldDB" id="A0A7S8MUW3"/>
<dbReference type="GO" id="GO:0016987">
    <property type="term" value="F:sigma factor activity"/>
    <property type="evidence" value="ECO:0007669"/>
    <property type="project" value="UniProtKB-KW"/>
</dbReference>
<evidence type="ECO:0000256" key="3">
    <source>
        <dbReference type="ARBA" id="ARBA00023082"/>
    </source>
</evidence>